<evidence type="ECO:0008006" key="2">
    <source>
        <dbReference type="Google" id="ProtNLM"/>
    </source>
</evidence>
<dbReference type="EMBL" id="LAZR01033290">
    <property type="protein sequence ID" value="KKL48527.1"/>
    <property type="molecule type" value="Genomic_DNA"/>
</dbReference>
<feature type="non-terminal residue" evidence="1">
    <location>
        <position position="58"/>
    </location>
</feature>
<reference evidence="1" key="1">
    <citation type="journal article" date="2015" name="Nature">
        <title>Complex archaea that bridge the gap between prokaryotes and eukaryotes.</title>
        <authorList>
            <person name="Spang A."/>
            <person name="Saw J.H."/>
            <person name="Jorgensen S.L."/>
            <person name="Zaremba-Niedzwiedzka K."/>
            <person name="Martijn J."/>
            <person name="Lind A.E."/>
            <person name="van Eijk R."/>
            <person name="Schleper C."/>
            <person name="Guy L."/>
            <person name="Ettema T.J."/>
        </authorList>
    </citation>
    <scope>NUCLEOTIDE SEQUENCE</scope>
</reference>
<name>A0A0F9FBM0_9ZZZZ</name>
<proteinExistence type="predicted"/>
<gene>
    <name evidence="1" type="ORF">LCGC14_2324600</name>
</gene>
<organism evidence="1">
    <name type="scientific">marine sediment metagenome</name>
    <dbReference type="NCBI Taxonomy" id="412755"/>
    <lineage>
        <taxon>unclassified sequences</taxon>
        <taxon>metagenomes</taxon>
        <taxon>ecological metagenomes</taxon>
    </lineage>
</organism>
<evidence type="ECO:0000313" key="1">
    <source>
        <dbReference type="EMBL" id="KKL48527.1"/>
    </source>
</evidence>
<sequence length="58" mass="6422">MVRAASPEYKDLWPDAEIVVADALEIDSLKMAMEGIDTAYYLIHSLHLGPKEFASADI</sequence>
<comment type="caution">
    <text evidence="1">The sequence shown here is derived from an EMBL/GenBank/DDBJ whole genome shotgun (WGS) entry which is preliminary data.</text>
</comment>
<protein>
    <recommendedName>
        <fullName evidence="2">NAD(P)-binding domain-containing protein</fullName>
    </recommendedName>
</protein>
<accession>A0A0F9FBM0</accession>
<dbReference type="AlphaFoldDB" id="A0A0F9FBM0"/>